<keyword evidence="4" id="KW-1185">Reference proteome</keyword>
<proteinExistence type="predicted"/>
<feature type="region of interest" description="Disordered" evidence="1">
    <location>
        <begin position="67"/>
        <end position="116"/>
    </location>
</feature>
<gene>
    <name evidence="3" type="ORF">B0H17DRAFT_1260061</name>
</gene>
<dbReference type="AlphaFoldDB" id="A0AAD7DRT0"/>
<evidence type="ECO:0000313" key="4">
    <source>
        <dbReference type="Proteomes" id="UP001221757"/>
    </source>
</evidence>
<accession>A0AAD7DRT0</accession>
<dbReference type="Pfam" id="PF00172">
    <property type="entry name" value="Zn_clus"/>
    <property type="match status" value="1"/>
</dbReference>
<feature type="compositionally biased region" description="Pro residues" evidence="1">
    <location>
        <begin position="184"/>
        <end position="194"/>
    </location>
</feature>
<dbReference type="InterPro" id="IPR001138">
    <property type="entry name" value="Zn2Cys6_DnaBD"/>
</dbReference>
<dbReference type="SMART" id="SM00066">
    <property type="entry name" value="GAL4"/>
    <property type="match status" value="1"/>
</dbReference>
<feature type="domain" description="Zn(2)-C6 fungal-type" evidence="2">
    <location>
        <begin position="24"/>
        <end position="58"/>
    </location>
</feature>
<feature type="region of interest" description="Disordered" evidence="1">
    <location>
        <begin position="134"/>
        <end position="220"/>
    </location>
</feature>
<evidence type="ECO:0000256" key="1">
    <source>
        <dbReference type="SAM" id="MobiDB-lite"/>
    </source>
</evidence>
<dbReference type="GO" id="GO:0008270">
    <property type="term" value="F:zinc ion binding"/>
    <property type="evidence" value="ECO:0007669"/>
    <property type="project" value="InterPro"/>
</dbReference>
<sequence>MASSKTNSSSAPFSNTIRRRTILACSNCRKRKIRCITTEQPPSNPCARCTKKNIPCEYVAAAEPEYYPAERPQTPNPDRGHSRMHSSSAPRPMKPSMPANFSSGREAAPPLPYTGPPPIVMTPTGWAYVAPSRRGPSSAYVNPRTSTPVPGPNQPYAHSQYHVPGHPTSQHTSGYNNPQFDPQPQYPPSQPPFTQPQSGDDFDYNTFLNNYDGSKSQSSRWSLGLADEARFTDRFFDSSYPFSNNPGYPQ</sequence>
<dbReference type="CDD" id="cd00067">
    <property type="entry name" value="GAL4"/>
    <property type="match status" value="1"/>
</dbReference>
<dbReference type="EMBL" id="JARKIE010000026">
    <property type="protein sequence ID" value="KAJ7698266.1"/>
    <property type="molecule type" value="Genomic_DNA"/>
</dbReference>
<feature type="compositionally biased region" description="Polar residues" evidence="1">
    <location>
        <begin position="206"/>
        <end position="220"/>
    </location>
</feature>
<dbReference type="PROSITE" id="PS50048">
    <property type="entry name" value="ZN2_CY6_FUNGAL_2"/>
    <property type="match status" value="1"/>
</dbReference>
<organism evidence="3 4">
    <name type="scientific">Mycena rosella</name>
    <name type="common">Pink bonnet</name>
    <name type="synonym">Agaricus rosellus</name>
    <dbReference type="NCBI Taxonomy" id="1033263"/>
    <lineage>
        <taxon>Eukaryota</taxon>
        <taxon>Fungi</taxon>
        <taxon>Dikarya</taxon>
        <taxon>Basidiomycota</taxon>
        <taxon>Agaricomycotina</taxon>
        <taxon>Agaricomycetes</taxon>
        <taxon>Agaricomycetidae</taxon>
        <taxon>Agaricales</taxon>
        <taxon>Marasmiineae</taxon>
        <taxon>Mycenaceae</taxon>
        <taxon>Mycena</taxon>
    </lineage>
</organism>
<name>A0AAD7DRT0_MYCRO</name>
<protein>
    <recommendedName>
        <fullName evidence="2">Zn(2)-C6 fungal-type domain-containing protein</fullName>
    </recommendedName>
</protein>
<feature type="compositionally biased region" description="Polar residues" evidence="1">
    <location>
        <begin position="139"/>
        <end position="148"/>
    </location>
</feature>
<dbReference type="PROSITE" id="PS00463">
    <property type="entry name" value="ZN2_CY6_FUNGAL_1"/>
    <property type="match status" value="1"/>
</dbReference>
<reference evidence="3" key="1">
    <citation type="submission" date="2023-03" db="EMBL/GenBank/DDBJ databases">
        <title>Massive genome expansion in bonnet fungi (Mycena s.s.) driven by repeated elements and novel gene families across ecological guilds.</title>
        <authorList>
            <consortium name="Lawrence Berkeley National Laboratory"/>
            <person name="Harder C.B."/>
            <person name="Miyauchi S."/>
            <person name="Viragh M."/>
            <person name="Kuo A."/>
            <person name="Thoen E."/>
            <person name="Andreopoulos B."/>
            <person name="Lu D."/>
            <person name="Skrede I."/>
            <person name="Drula E."/>
            <person name="Henrissat B."/>
            <person name="Morin E."/>
            <person name="Kohler A."/>
            <person name="Barry K."/>
            <person name="LaButti K."/>
            <person name="Morin E."/>
            <person name="Salamov A."/>
            <person name="Lipzen A."/>
            <person name="Mereny Z."/>
            <person name="Hegedus B."/>
            <person name="Baldrian P."/>
            <person name="Stursova M."/>
            <person name="Weitz H."/>
            <person name="Taylor A."/>
            <person name="Grigoriev I.V."/>
            <person name="Nagy L.G."/>
            <person name="Martin F."/>
            <person name="Kauserud H."/>
        </authorList>
    </citation>
    <scope>NUCLEOTIDE SEQUENCE</scope>
    <source>
        <strain evidence="3">CBHHK067</strain>
    </source>
</reference>
<comment type="caution">
    <text evidence="3">The sequence shown here is derived from an EMBL/GenBank/DDBJ whole genome shotgun (WGS) entry which is preliminary data.</text>
</comment>
<dbReference type="Gene3D" id="4.10.240.10">
    <property type="entry name" value="Zn(2)-C6 fungal-type DNA-binding domain"/>
    <property type="match status" value="1"/>
</dbReference>
<evidence type="ECO:0000259" key="2">
    <source>
        <dbReference type="PROSITE" id="PS50048"/>
    </source>
</evidence>
<evidence type="ECO:0000313" key="3">
    <source>
        <dbReference type="EMBL" id="KAJ7698266.1"/>
    </source>
</evidence>
<dbReference type="GO" id="GO:0000981">
    <property type="term" value="F:DNA-binding transcription factor activity, RNA polymerase II-specific"/>
    <property type="evidence" value="ECO:0007669"/>
    <property type="project" value="InterPro"/>
</dbReference>
<dbReference type="SUPFAM" id="SSF57701">
    <property type="entry name" value="Zn2/Cys6 DNA-binding domain"/>
    <property type="match status" value="1"/>
</dbReference>
<dbReference type="InterPro" id="IPR036864">
    <property type="entry name" value="Zn2-C6_fun-type_DNA-bd_sf"/>
</dbReference>
<dbReference type="Proteomes" id="UP001221757">
    <property type="component" value="Unassembled WGS sequence"/>
</dbReference>
<feature type="compositionally biased region" description="Polar residues" evidence="1">
    <location>
        <begin position="167"/>
        <end position="177"/>
    </location>
</feature>